<keyword evidence="3 8" id="KW-0812">Transmembrane</keyword>
<reference evidence="9 10" key="1">
    <citation type="journal article" date="2011" name="J. Bacteriol.">
        <title>Genome sequence of the obligate intracellular animal pathogen Chlamydia pecorum E58.</title>
        <authorList>
            <person name="Mojica S."/>
            <person name="Huot Creasy H."/>
            <person name="Daugherty S."/>
            <person name="Read T.D."/>
            <person name="Kim T."/>
            <person name="Kaltenboeck B."/>
            <person name="Bavoil P."/>
            <person name="Myers G.S."/>
        </authorList>
    </citation>
    <scope>NUCLEOTIDE SEQUENCE [LARGE SCALE GENOMIC DNA]</scope>
    <source>
        <strain evidence="9 10">E58</strain>
    </source>
</reference>
<evidence type="ECO:0000256" key="7">
    <source>
        <dbReference type="ARBA" id="ARBA00023136"/>
    </source>
</evidence>
<keyword evidence="5 8" id="KW-1133">Transmembrane helix</keyword>
<dbReference type="GO" id="GO:0008320">
    <property type="term" value="F:protein transmembrane transporter activity"/>
    <property type="evidence" value="ECO:0007669"/>
    <property type="project" value="UniProtKB-UniRule"/>
</dbReference>
<dbReference type="HAMAP" id="MF_00422">
    <property type="entry name" value="SecE"/>
    <property type="match status" value="1"/>
</dbReference>
<comment type="function">
    <text evidence="8">Essential subunit of the Sec protein translocation channel SecYEG. Clamps together the 2 halves of SecY. May contact the channel plug during translocation.</text>
</comment>
<evidence type="ECO:0000256" key="3">
    <source>
        <dbReference type="ARBA" id="ARBA00022692"/>
    </source>
</evidence>
<dbReference type="Pfam" id="PF00584">
    <property type="entry name" value="SecE"/>
    <property type="match status" value="1"/>
</dbReference>
<evidence type="ECO:0000313" key="9">
    <source>
        <dbReference type="EMBL" id="AEB41989.1"/>
    </source>
</evidence>
<keyword evidence="8" id="KW-0997">Cell inner membrane</keyword>
<keyword evidence="8" id="KW-1003">Cell membrane</keyword>
<dbReference type="GeneID" id="99719010"/>
<dbReference type="GO" id="GO:0006605">
    <property type="term" value="P:protein targeting"/>
    <property type="evidence" value="ECO:0007669"/>
    <property type="project" value="UniProtKB-UniRule"/>
</dbReference>
<dbReference type="GO" id="GO:0065002">
    <property type="term" value="P:intracellular protein transmembrane transport"/>
    <property type="evidence" value="ECO:0007669"/>
    <property type="project" value="UniProtKB-UniRule"/>
</dbReference>
<gene>
    <name evidence="8 9" type="primary">secE</name>
    <name evidence="9" type="ordered locus">G5S_1073</name>
</gene>
<evidence type="ECO:0000313" key="10">
    <source>
        <dbReference type="Proteomes" id="UP000008305"/>
    </source>
</evidence>
<dbReference type="NCBIfam" id="TIGR00964">
    <property type="entry name" value="secE_bact"/>
    <property type="match status" value="1"/>
</dbReference>
<evidence type="ECO:0000256" key="8">
    <source>
        <dbReference type="HAMAP-Rule" id="MF_00422"/>
    </source>
</evidence>
<protein>
    <recommendedName>
        <fullName evidence="8">Protein translocase subunit SecE</fullName>
    </recommendedName>
</protein>
<feature type="transmembrane region" description="Helical" evidence="8">
    <location>
        <begin position="48"/>
        <end position="67"/>
    </location>
</feature>
<evidence type="ECO:0000256" key="1">
    <source>
        <dbReference type="ARBA" id="ARBA00004370"/>
    </source>
</evidence>
<dbReference type="KEGG" id="cpm:G5S_1073"/>
<comment type="similarity">
    <text evidence="8">Belongs to the SecE/SEC61-gamma family.</text>
</comment>
<dbReference type="EMBL" id="CP002608">
    <property type="protein sequence ID" value="AEB41989.1"/>
    <property type="molecule type" value="Genomic_DNA"/>
</dbReference>
<organism evidence="9 10">
    <name type="scientific">Chlamydia pecorum (strain ATCC VR-628 / DSM 29919 / E58)</name>
    <name type="common">Chlamydophila pecorum</name>
    <dbReference type="NCBI Taxonomy" id="331635"/>
    <lineage>
        <taxon>Bacteria</taxon>
        <taxon>Pseudomonadati</taxon>
        <taxon>Chlamydiota</taxon>
        <taxon>Chlamydiia</taxon>
        <taxon>Chlamydiales</taxon>
        <taxon>Chlamydiaceae</taxon>
        <taxon>Chlamydia/Chlamydophila group</taxon>
        <taxon>Chlamydia</taxon>
    </lineage>
</organism>
<dbReference type="InterPro" id="IPR005807">
    <property type="entry name" value="SecE_bac"/>
</dbReference>
<keyword evidence="2 8" id="KW-0813">Transport</keyword>
<evidence type="ECO:0000256" key="4">
    <source>
        <dbReference type="ARBA" id="ARBA00022927"/>
    </source>
</evidence>
<dbReference type="GO" id="GO:0005886">
    <property type="term" value="C:plasma membrane"/>
    <property type="evidence" value="ECO:0007669"/>
    <property type="project" value="UniProtKB-SubCell"/>
</dbReference>
<sequence>MKQQNHREALSRKLATAKKQAKLAGSFLDEIKKIEWISKRNLKKYAKIVVISIFGFGFSIYCVDLTLRKLLTLMGSITSFLFG</sequence>
<evidence type="ECO:0000256" key="6">
    <source>
        <dbReference type="ARBA" id="ARBA00023010"/>
    </source>
</evidence>
<comment type="subunit">
    <text evidence="8">Component of the Sec protein translocase complex. Heterotrimer consisting of SecY, SecE and SecG subunits. The heterotrimers can form oligomers, although 1 heterotrimer is thought to be able to translocate proteins. Interacts with the ribosome. Interacts with SecDF, and other proteins may be involved. Interacts with SecA.</text>
</comment>
<dbReference type="GO" id="GO:0009306">
    <property type="term" value="P:protein secretion"/>
    <property type="evidence" value="ECO:0007669"/>
    <property type="project" value="UniProtKB-UniRule"/>
</dbReference>
<dbReference type="AlphaFoldDB" id="A0AA34RE23"/>
<accession>A0AA34RE23</accession>
<dbReference type="Gene3D" id="1.20.5.1030">
    <property type="entry name" value="Preprotein translocase secy subunit"/>
    <property type="match status" value="1"/>
</dbReference>
<dbReference type="GO" id="GO:0043952">
    <property type="term" value="P:protein transport by the Sec complex"/>
    <property type="evidence" value="ECO:0007669"/>
    <property type="project" value="UniProtKB-UniRule"/>
</dbReference>
<evidence type="ECO:0000256" key="2">
    <source>
        <dbReference type="ARBA" id="ARBA00022448"/>
    </source>
</evidence>
<keyword evidence="6 8" id="KW-0811">Translocation</keyword>
<keyword evidence="7 8" id="KW-0472">Membrane</keyword>
<dbReference type="RefSeq" id="WP_013713067.1">
    <property type="nucleotide sequence ID" value="NC_015408.1"/>
</dbReference>
<keyword evidence="4 8" id="KW-0653">Protein transport</keyword>
<dbReference type="Proteomes" id="UP000008305">
    <property type="component" value="Chromosome"/>
</dbReference>
<evidence type="ECO:0000256" key="5">
    <source>
        <dbReference type="ARBA" id="ARBA00022989"/>
    </source>
</evidence>
<dbReference type="InterPro" id="IPR038379">
    <property type="entry name" value="SecE_sf"/>
</dbReference>
<keyword evidence="10" id="KW-1185">Reference proteome</keyword>
<proteinExistence type="inferred from homology"/>
<comment type="subcellular location">
    <subcellularLocation>
        <location evidence="8">Cell inner membrane</location>
        <topology evidence="8">Single-pass membrane protein</topology>
    </subcellularLocation>
    <subcellularLocation>
        <location evidence="1">Membrane</location>
    </subcellularLocation>
</comment>
<dbReference type="InterPro" id="IPR001901">
    <property type="entry name" value="Translocase_SecE/Sec61-g"/>
</dbReference>
<name>A0AA34RE23_CHLPE</name>